<gene>
    <name evidence="2" type="ORF">EIB73_14145</name>
</gene>
<dbReference type="RefSeq" id="WP_125025882.1">
    <property type="nucleotide sequence ID" value="NZ_CP034159.1"/>
</dbReference>
<proteinExistence type="predicted"/>
<organism evidence="2 3">
    <name type="scientific">Kaistella carnis</name>
    <dbReference type="NCBI Taxonomy" id="1241979"/>
    <lineage>
        <taxon>Bacteria</taxon>
        <taxon>Pseudomonadati</taxon>
        <taxon>Bacteroidota</taxon>
        <taxon>Flavobacteriia</taxon>
        <taxon>Flavobacteriales</taxon>
        <taxon>Weeksellaceae</taxon>
        <taxon>Chryseobacterium group</taxon>
        <taxon>Kaistella</taxon>
    </lineage>
</organism>
<evidence type="ECO:0000256" key="1">
    <source>
        <dbReference type="SAM" id="Coils"/>
    </source>
</evidence>
<feature type="coiled-coil region" evidence="1">
    <location>
        <begin position="37"/>
        <end position="64"/>
    </location>
</feature>
<protein>
    <submittedName>
        <fullName evidence="2">Uncharacterized protein</fullName>
    </submittedName>
</protein>
<dbReference type="Proteomes" id="UP000270185">
    <property type="component" value="Chromosome"/>
</dbReference>
<dbReference type="EMBL" id="CP034159">
    <property type="protein sequence ID" value="AZI34246.1"/>
    <property type="molecule type" value="Genomic_DNA"/>
</dbReference>
<evidence type="ECO:0000313" key="2">
    <source>
        <dbReference type="EMBL" id="AZI34246.1"/>
    </source>
</evidence>
<evidence type="ECO:0000313" key="3">
    <source>
        <dbReference type="Proteomes" id="UP000270185"/>
    </source>
</evidence>
<name>A0A3G8Y0Y0_9FLAO</name>
<keyword evidence="1" id="KW-0175">Coiled coil</keyword>
<dbReference type="KEGG" id="ccas:EIB73_14145"/>
<reference evidence="3" key="1">
    <citation type="submission" date="2018-11" db="EMBL/GenBank/DDBJ databases">
        <title>Proposal to divide the Flavobacteriaceae and reorganize its genera based on Amino Acid Identity values calculated from whole genome sequences.</title>
        <authorList>
            <person name="Nicholson A.C."/>
            <person name="Gulvik C.A."/>
            <person name="Whitney A.M."/>
            <person name="Humrighouse B.W."/>
            <person name="Bell M."/>
            <person name="Holmes B."/>
            <person name="Steigerwalt A.G."/>
            <person name="Villarma A."/>
            <person name="Sheth M."/>
            <person name="Batra D."/>
            <person name="Pryor J."/>
            <person name="Bernardet J.-F."/>
            <person name="Hugo C."/>
            <person name="Kampfer P."/>
            <person name="Newman J.D."/>
            <person name="McQuiston J.R."/>
        </authorList>
    </citation>
    <scope>NUCLEOTIDE SEQUENCE [LARGE SCALE GENOMIC DNA]</scope>
    <source>
        <strain evidence="3">G0081</strain>
    </source>
</reference>
<keyword evidence="3" id="KW-1185">Reference proteome</keyword>
<sequence>MEEIIEKIENQNKYFDSIYERLGNIYNEIPSKTDLGIETLENKLNDLQDDVENLKNKLDYIISILENSE</sequence>
<accession>A0A3G8Y0Y0</accession>
<dbReference type="AlphaFoldDB" id="A0A3G8Y0Y0"/>